<reference evidence="1 2" key="1">
    <citation type="submission" date="2019-07" db="EMBL/GenBank/DDBJ databases">
        <title>Lentzea xizangensis sp. nov., isolated from Qinghai-Tibetan Plateau Soils.</title>
        <authorList>
            <person name="Huang J."/>
        </authorList>
    </citation>
    <scope>NUCLEOTIDE SEQUENCE [LARGE SCALE GENOMIC DNA]</scope>
    <source>
        <strain evidence="1 2">FXJ1.1311</strain>
    </source>
</reference>
<dbReference type="Proteomes" id="UP000316639">
    <property type="component" value="Unassembled WGS sequence"/>
</dbReference>
<evidence type="ECO:0000313" key="1">
    <source>
        <dbReference type="EMBL" id="TWP49620.1"/>
    </source>
</evidence>
<gene>
    <name evidence="1" type="ORF">FKR81_24135</name>
</gene>
<comment type="caution">
    <text evidence="1">The sequence shown here is derived from an EMBL/GenBank/DDBJ whole genome shotgun (WGS) entry which is preliminary data.</text>
</comment>
<dbReference type="AlphaFoldDB" id="A0A563EQG7"/>
<protein>
    <submittedName>
        <fullName evidence="1">Uncharacterized protein</fullName>
    </submittedName>
</protein>
<organism evidence="1 2">
    <name type="scientific">Lentzea tibetensis</name>
    <dbReference type="NCBI Taxonomy" id="2591470"/>
    <lineage>
        <taxon>Bacteria</taxon>
        <taxon>Bacillati</taxon>
        <taxon>Actinomycetota</taxon>
        <taxon>Actinomycetes</taxon>
        <taxon>Pseudonocardiales</taxon>
        <taxon>Pseudonocardiaceae</taxon>
        <taxon>Lentzea</taxon>
    </lineage>
</organism>
<dbReference type="EMBL" id="VOBR01000015">
    <property type="protein sequence ID" value="TWP49620.1"/>
    <property type="molecule type" value="Genomic_DNA"/>
</dbReference>
<keyword evidence="2" id="KW-1185">Reference proteome</keyword>
<sequence>MTTLERFDLRLARTSLQYAIDYGWTTEVVGTRLVFTRTDHVVGIAVPETEAAPIVAHLAAHRLSYPVVRLPERPDDVVFLGTTHTISSAPWPLVEVSLPPSQTSEGPVTWVVPPRRSPNPVPALATLLAAMRTFSR</sequence>
<name>A0A563EQG7_9PSEU</name>
<accession>A0A563EQG7</accession>
<evidence type="ECO:0000313" key="2">
    <source>
        <dbReference type="Proteomes" id="UP000316639"/>
    </source>
</evidence>
<proteinExistence type="predicted"/>
<dbReference type="RefSeq" id="WP_146354627.1">
    <property type="nucleotide sequence ID" value="NZ_VOBR01000015.1"/>
</dbReference>